<feature type="coiled-coil region" evidence="1">
    <location>
        <begin position="543"/>
        <end position="570"/>
    </location>
</feature>
<sequence length="712" mass="82581">MNRINSNVDLELTKLKTLRKRIKLIHQRQLTDLVNSYKKGKEGSPNKGDRNNGDTSQGLKSRGMTGSKSREQEDYADFLDPKWLQIKTPSDNQRFRSTANSSALTPMRMIQKAITKGAGNDEQMQSFIEQSIMQSKKKEKTINNWSKIKDRNSNYHMYKKGFQHLLKEIQESTQNLSKIRGGTSIYEDSGLKEVISSESNAPILQDRRLKANIRNIIASSPTECIFQRVLTTNNNQSVQNSAQNTITDRPIIVQQYTLSQSNTASISNINQSQILKNDSVLFKERDAQISAQRLKKNFKDLMFPSNPALFVQKGGGLINFSHQNKSHLSSGFSSRRNISRLQSPSPETVQNFDELRAGLSKLEQISKRVLNQQHQTEPQLSFMKDYCKKEQVFFNENDRIQYLKQKSKSNFSFYKKTFENTANILFDGKKDNLTSLTDREIQQQIAKLEPSSITQKLKQLKISAKEADLSGISKLNSVNLGPKKETENKFNFHNQQQIKLEPIAENKQQLIRAEFEKFSKILDSTKIIPAKKHRKRRSSPDPINKLSRTLQKYKNQREKSEQVLIRTMEKVKLDKAILFREKLDTIWKDQLYQTDFDAIKYDLLKSKTKRKDLYLKQVENYNTLLKFLKEREVLPVAEEKQILDALKIVLDNQWILGEKELLQIFDLVGLNEGRVKIDVDNLSFLEFIYLIAKLYEIDMKLIQDYFLHKDIN</sequence>
<proteinExistence type="predicted"/>
<evidence type="ECO:0000313" key="3">
    <source>
        <dbReference type="EMBL" id="CDW81253.1"/>
    </source>
</evidence>
<evidence type="ECO:0000256" key="2">
    <source>
        <dbReference type="SAM" id="MobiDB-lite"/>
    </source>
</evidence>
<evidence type="ECO:0000313" key="4">
    <source>
        <dbReference type="Proteomes" id="UP000039865"/>
    </source>
</evidence>
<accession>A0A078AKB7</accession>
<keyword evidence="4" id="KW-1185">Reference proteome</keyword>
<organism evidence="3 4">
    <name type="scientific">Stylonychia lemnae</name>
    <name type="common">Ciliate</name>
    <dbReference type="NCBI Taxonomy" id="5949"/>
    <lineage>
        <taxon>Eukaryota</taxon>
        <taxon>Sar</taxon>
        <taxon>Alveolata</taxon>
        <taxon>Ciliophora</taxon>
        <taxon>Intramacronucleata</taxon>
        <taxon>Spirotrichea</taxon>
        <taxon>Stichotrichia</taxon>
        <taxon>Sporadotrichida</taxon>
        <taxon>Oxytrichidae</taxon>
        <taxon>Stylonychinae</taxon>
        <taxon>Stylonychia</taxon>
    </lineage>
</organism>
<dbReference type="AlphaFoldDB" id="A0A078AKB7"/>
<name>A0A078AKB7_STYLE</name>
<dbReference type="InParanoid" id="A0A078AKB7"/>
<feature type="compositionally biased region" description="Polar residues" evidence="2">
    <location>
        <begin position="53"/>
        <end position="67"/>
    </location>
</feature>
<reference evidence="3 4" key="1">
    <citation type="submission" date="2014-06" db="EMBL/GenBank/DDBJ databases">
        <authorList>
            <person name="Swart Estienne"/>
        </authorList>
    </citation>
    <scope>NUCLEOTIDE SEQUENCE [LARGE SCALE GENOMIC DNA]</scope>
    <source>
        <strain evidence="3 4">130c</strain>
    </source>
</reference>
<dbReference type="EMBL" id="CCKQ01009742">
    <property type="protein sequence ID" value="CDW81253.1"/>
    <property type="molecule type" value="Genomic_DNA"/>
</dbReference>
<keyword evidence="1" id="KW-0175">Coiled coil</keyword>
<gene>
    <name evidence="3" type="primary">Contig3421.g3658</name>
    <name evidence="3" type="ORF">STYLEM_10266</name>
</gene>
<feature type="region of interest" description="Disordered" evidence="2">
    <location>
        <begin position="35"/>
        <end position="72"/>
    </location>
</feature>
<feature type="compositionally biased region" description="Basic and acidic residues" evidence="2">
    <location>
        <begin position="39"/>
        <end position="52"/>
    </location>
</feature>
<protein>
    <submittedName>
        <fullName evidence="3">Uncharacterized protein</fullName>
    </submittedName>
</protein>
<evidence type="ECO:0000256" key="1">
    <source>
        <dbReference type="SAM" id="Coils"/>
    </source>
</evidence>
<dbReference type="Proteomes" id="UP000039865">
    <property type="component" value="Unassembled WGS sequence"/>
</dbReference>